<dbReference type="Pfam" id="PF19700">
    <property type="entry name" value="DUF6198"/>
    <property type="match status" value="1"/>
</dbReference>
<name>Q5FJE4_LACAC</name>
<accession>Q5FJE4</accession>
<dbReference type="PANTHER" id="PTHR40078:SF1">
    <property type="entry name" value="INTEGRAL MEMBRANE PROTEIN"/>
    <property type="match status" value="1"/>
</dbReference>
<organism evidence="3">
    <name type="scientific">Lactobacillus acidophilus (strain ATCC 700396 / NCK56 / N2 / NCFM)</name>
    <dbReference type="NCBI Taxonomy" id="272621"/>
    <lineage>
        <taxon>Bacteria</taxon>
        <taxon>Bacillati</taxon>
        <taxon>Bacillota</taxon>
        <taxon>Bacilli</taxon>
        <taxon>Lactobacillales</taxon>
        <taxon>Lactobacillaceae</taxon>
        <taxon>Lactobacillus</taxon>
    </lineage>
</organism>
<keyword evidence="1" id="KW-1133">Transmembrane helix</keyword>
<evidence type="ECO:0000313" key="3">
    <source>
        <dbReference type="Proteomes" id="UP000006381"/>
    </source>
</evidence>
<evidence type="ECO:0008006" key="4">
    <source>
        <dbReference type="Google" id="ProtNLM"/>
    </source>
</evidence>
<feature type="transmembrane region" description="Helical" evidence="1">
    <location>
        <begin position="147"/>
        <end position="169"/>
    </location>
</feature>
<sequence length="342" mass="38009">MLFLCLHVITKMILITNCKLGILFVIIPQNKTEGESGMQKSRSWSNILLKTLVSFIGVAILSLGTTFLRGGNVGLDPFTAVNTGISNHLGIGLGVYQLSVNLVIFIFIIWLDRKQIGIGTILNMVLVGFEIQWFTTLYHQLFGYRTSFLIVAADTLIGLLLFTLGASLYMAPDLGAAPYDAIAPIISSRTKLSYKVARIIQDILFMVAGFIAGGPVGFGTIIVAFFTGPLISWWNDHLSDPMVKTINEATLPREEKQHNAVTALLSHIGKRTYHTVVHAFNTTEALQGNLKNAKTSDLKTQLKIVRRNMTNSKEMYDSFVEQYNLIENELKKRTSGNHKKNR</sequence>
<dbReference type="eggNOG" id="COG2364">
    <property type="taxonomic scope" value="Bacteria"/>
</dbReference>
<keyword evidence="1" id="KW-0812">Transmembrane</keyword>
<dbReference type="KEGG" id="lac:LBA1353"/>
<gene>
    <name evidence="2" type="ordered locus">LBA1353</name>
</gene>
<keyword evidence="3" id="KW-1185">Reference proteome</keyword>
<feature type="transmembrane region" description="Helical" evidence="1">
    <location>
        <begin position="203"/>
        <end position="234"/>
    </location>
</feature>
<dbReference type="AlphaFoldDB" id="Q5FJE4"/>
<evidence type="ECO:0000256" key="1">
    <source>
        <dbReference type="SAM" id="Phobius"/>
    </source>
</evidence>
<dbReference type="OrthoDB" id="9814474at2"/>
<feature type="transmembrane region" description="Helical" evidence="1">
    <location>
        <begin position="6"/>
        <end position="27"/>
    </location>
</feature>
<dbReference type="EMBL" id="CP000033">
    <property type="protein sequence ID" value="AAV43180.1"/>
    <property type="molecule type" value="Genomic_DNA"/>
</dbReference>
<feature type="transmembrane region" description="Helical" evidence="1">
    <location>
        <begin position="116"/>
        <end position="135"/>
    </location>
</feature>
<dbReference type="PANTHER" id="PTHR40078">
    <property type="entry name" value="INTEGRAL MEMBRANE PROTEIN-RELATED"/>
    <property type="match status" value="1"/>
</dbReference>
<protein>
    <recommendedName>
        <fullName evidence="4">Integral membrane protein</fullName>
    </recommendedName>
</protein>
<dbReference type="HOGENOM" id="CLU_081819_0_0_9"/>
<feature type="transmembrane region" description="Helical" evidence="1">
    <location>
        <begin position="88"/>
        <end position="109"/>
    </location>
</feature>
<evidence type="ECO:0000313" key="2">
    <source>
        <dbReference type="EMBL" id="AAV43180.1"/>
    </source>
</evidence>
<dbReference type="PATRIC" id="fig|272621.13.peg.1281"/>
<reference evidence="2 3" key="1">
    <citation type="journal article" date="2005" name="Proc. Natl. Acad. Sci. U.S.A.">
        <title>Complete genome sequence of the probiotic lactic acid bacterium Lactobacillus acidophilus NCFM.</title>
        <authorList>
            <person name="Altermann E."/>
            <person name="Russell W.M."/>
            <person name="Azcarate-Peril M.A."/>
            <person name="Barrangou R."/>
            <person name="Buck B.L."/>
            <person name="McAuliffe O."/>
            <person name="Souther N."/>
            <person name="Dobson A."/>
            <person name="Duong T."/>
            <person name="Callanan M."/>
            <person name="Lick S."/>
            <person name="Hamrick A."/>
            <person name="Cano R."/>
            <person name="Klaenhammer T.R."/>
        </authorList>
    </citation>
    <scope>NUCLEOTIDE SEQUENCE [LARGE SCALE GENOMIC DNA]</scope>
    <source>
        <strain evidence="3">ATCC 700396 / NCK56 / N2 / NCFM</strain>
    </source>
</reference>
<dbReference type="InterPro" id="IPR038750">
    <property type="entry name" value="YczE/YyaS-like"/>
</dbReference>
<proteinExistence type="predicted"/>
<keyword evidence="1" id="KW-0472">Membrane</keyword>
<feature type="transmembrane region" description="Helical" evidence="1">
    <location>
        <begin position="47"/>
        <end position="68"/>
    </location>
</feature>
<dbReference type="Proteomes" id="UP000006381">
    <property type="component" value="Chromosome"/>
</dbReference>
<dbReference type="BioCyc" id="LACI272621:G1G49-1330-MONOMER"/>